<dbReference type="Proteomes" id="UP000054776">
    <property type="component" value="Unassembled WGS sequence"/>
</dbReference>
<sequence length="51" mass="5587">MKLASSAVWNSEEPGSTFSVGMECKLTPETTVQTKVATNNEFSFTIMQQLS</sequence>
<proteinExistence type="predicted"/>
<accession>A0A0V0Z162</accession>
<dbReference type="AlphaFoldDB" id="A0A0V0Z162"/>
<dbReference type="EMBL" id="JYDH01003183">
    <property type="protein sequence ID" value="KRY06309.1"/>
    <property type="molecule type" value="Genomic_DNA"/>
</dbReference>
<comment type="caution">
    <text evidence="1">The sequence shown here is derived from an EMBL/GenBank/DDBJ whole genome shotgun (WGS) entry which is preliminary data.</text>
</comment>
<organism evidence="1 3">
    <name type="scientific">Trichinella spiralis</name>
    <name type="common">Trichina worm</name>
    <dbReference type="NCBI Taxonomy" id="6334"/>
    <lineage>
        <taxon>Eukaryota</taxon>
        <taxon>Metazoa</taxon>
        <taxon>Ecdysozoa</taxon>
        <taxon>Nematoda</taxon>
        <taxon>Enoplea</taxon>
        <taxon>Dorylaimia</taxon>
        <taxon>Trichinellida</taxon>
        <taxon>Trichinellidae</taxon>
        <taxon>Trichinella</taxon>
    </lineage>
</organism>
<evidence type="ECO:0000313" key="3">
    <source>
        <dbReference type="Proteomes" id="UP000054776"/>
    </source>
</evidence>
<dbReference type="EMBL" id="JYDH01003180">
    <property type="protein sequence ID" value="KRY06318.1"/>
    <property type="molecule type" value="Genomic_DNA"/>
</dbReference>
<keyword evidence="3" id="KW-1185">Reference proteome</keyword>
<reference evidence="1 3" key="1">
    <citation type="submission" date="2015-01" db="EMBL/GenBank/DDBJ databases">
        <title>Evolution of Trichinella species and genotypes.</title>
        <authorList>
            <person name="Korhonen P.K."/>
            <person name="Edoardo P."/>
            <person name="Giuseppe L.R."/>
            <person name="Gasser R.B."/>
        </authorList>
    </citation>
    <scope>NUCLEOTIDE SEQUENCE [LARGE SCALE GENOMIC DNA]</scope>
    <source>
        <strain evidence="1">ISS3</strain>
    </source>
</reference>
<name>A0A0V0Z162_TRISP</name>
<feature type="non-terminal residue" evidence="1">
    <location>
        <position position="51"/>
    </location>
</feature>
<dbReference type="STRING" id="6334.A0A0V0Z162"/>
<evidence type="ECO:0000313" key="2">
    <source>
        <dbReference type="EMBL" id="KRY06318.1"/>
    </source>
</evidence>
<protein>
    <submittedName>
        <fullName evidence="1">Uncharacterized protein</fullName>
    </submittedName>
</protein>
<evidence type="ECO:0000313" key="1">
    <source>
        <dbReference type="EMBL" id="KRY06309.1"/>
    </source>
</evidence>
<gene>
    <name evidence="1" type="ORF">T01_10682</name>
    <name evidence="2" type="ORF">T01_6176</name>
</gene>
<dbReference type="InParanoid" id="A0A0V0Z162"/>